<dbReference type="InterPro" id="IPR037185">
    <property type="entry name" value="EmrE-like"/>
</dbReference>
<evidence type="ECO:0000313" key="11">
    <source>
        <dbReference type="EMBL" id="PVE45013.1"/>
    </source>
</evidence>
<comment type="subcellular location">
    <subcellularLocation>
        <location evidence="1 9">Cell membrane</location>
        <topology evidence="1 9">Multi-pass membrane protein</topology>
    </subcellularLocation>
</comment>
<dbReference type="AlphaFoldDB" id="A0A2T7UK15"/>
<dbReference type="Gene3D" id="1.10.3730.20">
    <property type="match status" value="1"/>
</dbReference>
<name>A0A2T7UK15_9RHOB</name>
<dbReference type="PANTHER" id="PTHR30561:SF0">
    <property type="entry name" value="GUANIDINIUM EXPORTER"/>
    <property type="match status" value="1"/>
</dbReference>
<dbReference type="SUPFAM" id="SSF103481">
    <property type="entry name" value="Multidrug resistance efflux transporter EmrE"/>
    <property type="match status" value="1"/>
</dbReference>
<protein>
    <recommendedName>
        <fullName evidence="8">Guanidinium exporter</fullName>
    </recommendedName>
</protein>
<dbReference type="GO" id="GO:0005886">
    <property type="term" value="C:plasma membrane"/>
    <property type="evidence" value="ECO:0007669"/>
    <property type="project" value="UniProtKB-SubCell"/>
</dbReference>
<evidence type="ECO:0000256" key="2">
    <source>
        <dbReference type="ARBA" id="ARBA00022448"/>
    </source>
</evidence>
<dbReference type="PANTHER" id="PTHR30561">
    <property type="entry name" value="SMR FAMILY PROTON-DEPENDENT DRUG EFFLUX TRANSPORTER SUGE"/>
    <property type="match status" value="1"/>
</dbReference>
<comment type="similarity">
    <text evidence="7">Belongs to the drug/metabolite transporter (DMT) superfamily. Small multidrug resistance (SMR) (TC 2.A.7.1) family. Gdx/SugE subfamily.</text>
</comment>
<feature type="transmembrane region" description="Helical" evidence="10">
    <location>
        <begin position="89"/>
        <end position="107"/>
    </location>
</feature>
<evidence type="ECO:0000256" key="8">
    <source>
        <dbReference type="ARBA" id="ARBA00039168"/>
    </source>
</evidence>
<evidence type="ECO:0000256" key="1">
    <source>
        <dbReference type="ARBA" id="ARBA00004651"/>
    </source>
</evidence>
<evidence type="ECO:0000256" key="9">
    <source>
        <dbReference type="RuleBase" id="RU003942"/>
    </source>
</evidence>
<feature type="transmembrane region" description="Helical" evidence="10">
    <location>
        <begin position="64"/>
        <end position="83"/>
    </location>
</feature>
<dbReference type="OrthoDB" id="9808638at2"/>
<dbReference type="InterPro" id="IPR000390">
    <property type="entry name" value="Small_drug/metabolite_transptr"/>
</dbReference>
<dbReference type="RefSeq" id="WP_107754987.1">
    <property type="nucleotide sequence ID" value="NZ_QBKF01000019.1"/>
</dbReference>
<dbReference type="EMBL" id="QDDR01000019">
    <property type="protein sequence ID" value="PVE45013.1"/>
    <property type="molecule type" value="Genomic_DNA"/>
</dbReference>
<accession>A0A2T7UK15</accession>
<dbReference type="GO" id="GO:1990961">
    <property type="term" value="P:xenobiotic detoxification by transmembrane export across the plasma membrane"/>
    <property type="evidence" value="ECO:0007669"/>
    <property type="project" value="UniProtKB-ARBA"/>
</dbReference>
<evidence type="ECO:0000256" key="10">
    <source>
        <dbReference type="SAM" id="Phobius"/>
    </source>
</evidence>
<evidence type="ECO:0000256" key="5">
    <source>
        <dbReference type="ARBA" id="ARBA00022989"/>
    </source>
</evidence>
<keyword evidence="5 10" id="KW-1133">Transmembrane helix</keyword>
<dbReference type="Proteomes" id="UP000244810">
    <property type="component" value="Unassembled WGS sequence"/>
</dbReference>
<dbReference type="GO" id="GO:0022857">
    <property type="term" value="F:transmembrane transporter activity"/>
    <property type="evidence" value="ECO:0007669"/>
    <property type="project" value="InterPro"/>
</dbReference>
<comment type="caution">
    <text evidence="11">The sequence shown here is derived from an EMBL/GenBank/DDBJ whole genome shotgun (WGS) entry which is preliminary data.</text>
</comment>
<organism evidence="11 12">
    <name type="scientific">Pararhodobacter aggregans</name>
    <dbReference type="NCBI Taxonomy" id="404875"/>
    <lineage>
        <taxon>Bacteria</taxon>
        <taxon>Pseudomonadati</taxon>
        <taxon>Pseudomonadota</taxon>
        <taxon>Alphaproteobacteria</taxon>
        <taxon>Rhodobacterales</taxon>
        <taxon>Paracoccaceae</taxon>
        <taxon>Pararhodobacter</taxon>
    </lineage>
</organism>
<dbReference type="InterPro" id="IPR045324">
    <property type="entry name" value="Small_multidrug_res"/>
</dbReference>
<evidence type="ECO:0000256" key="6">
    <source>
        <dbReference type="ARBA" id="ARBA00023136"/>
    </source>
</evidence>
<keyword evidence="6 10" id="KW-0472">Membrane</keyword>
<evidence type="ECO:0000256" key="4">
    <source>
        <dbReference type="ARBA" id="ARBA00022692"/>
    </source>
</evidence>
<keyword evidence="12" id="KW-1185">Reference proteome</keyword>
<reference evidence="11 12" key="1">
    <citation type="journal article" date="2011" name="Syst. Appl. Microbiol.">
        <title>Defluviimonas denitrificans gen. nov., sp. nov., and Pararhodobacter aggregans gen. nov., sp. nov., non-phototrophic Rhodobacteraceae from the biofilter of a marine aquaculture.</title>
        <authorList>
            <person name="Foesel B.U."/>
            <person name="Drake H.L."/>
            <person name="Schramm A."/>
        </authorList>
    </citation>
    <scope>NUCLEOTIDE SEQUENCE [LARGE SCALE GENOMIC DNA]</scope>
    <source>
        <strain evidence="11 12">D1-19</strain>
    </source>
</reference>
<proteinExistence type="inferred from homology"/>
<keyword evidence="4 9" id="KW-0812">Transmembrane</keyword>
<dbReference type="Pfam" id="PF00893">
    <property type="entry name" value="Multi_Drug_Res"/>
    <property type="match status" value="1"/>
</dbReference>
<sequence>MSALLGPWGLLVIAGLLEIVWALALKASDGFTRPWPTALTAIGAIASFFLLAQALRDLPAGTGYAVWTGIGALGVAILGVIWFGEAVNALKIAGVLLIVAGIAALKLA</sequence>
<gene>
    <name evidence="11" type="ORF">DDE23_23680</name>
</gene>
<feature type="transmembrane region" description="Helical" evidence="10">
    <location>
        <begin position="34"/>
        <end position="52"/>
    </location>
</feature>
<evidence type="ECO:0000256" key="3">
    <source>
        <dbReference type="ARBA" id="ARBA00022475"/>
    </source>
</evidence>
<evidence type="ECO:0000256" key="7">
    <source>
        <dbReference type="ARBA" id="ARBA00038151"/>
    </source>
</evidence>
<keyword evidence="3" id="KW-1003">Cell membrane</keyword>
<dbReference type="FunFam" id="1.10.3730.20:FF:000001">
    <property type="entry name" value="Quaternary ammonium compound resistance transporter SugE"/>
    <property type="match status" value="1"/>
</dbReference>
<evidence type="ECO:0000313" key="12">
    <source>
        <dbReference type="Proteomes" id="UP000244810"/>
    </source>
</evidence>
<keyword evidence="2" id="KW-0813">Transport</keyword>